<keyword evidence="8 11" id="KW-0570">Pentose shunt</keyword>
<dbReference type="Pfam" id="PF00342">
    <property type="entry name" value="PGI"/>
    <property type="match status" value="1"/>
</dbReference>
<comment type="similarity">
    <text evidence="4 11">Belongs to the transaldolase family. Type 2 subfamily.</text>
</comment>
<evidence type="ECO:0000256" key="9">
    <source>
        <dbReference type="ARBA" id="ARBA00023270"/>
    </source>
</evidence>
<dbReference type="GO" id="GO:0004347">
    <property type="term" value="F:glucose-6-phosphate isomerase activity"/>
    <property type="evidence" value="ECO:0007669"/>
    <property type="project" value="UniProtKB-EC"/>
</dbReference>
<dbReference type="NCBIfam" id="NF007080">
    <property type="entry name" value="PRK09533.1"/>
    <property type="match status" value="1"/>
</dbReference>
<accession>A0A139X888</accession>
<dbReference type="AlphaFoldDB" id="A0A139X888"/>
<comment type="pathway">
    <text evidence="12">Carbohydrate degradation; glycolysis; D-glyceraldehyde 3-phosphate and glycerone phosphate from D-glucose: step 2/4.</text>
</comment>
<dbReference type="GO" id="GO:0004801">
    <property type="term" value="F:transaldolase activity"/>
    <property type="evidence" value="ECO:0007669"/>
    <property type="project" value="UniProtKB-UniRule"/>
</dbReference>
<keyword evidence="7 11" id="KW-0808">Transferase</keyword>
<dbReference type="OrthoDB" id="140919at2"/>
<dbReference type="PROSITE" id="PS51463">
    <property type="entry name" value="P_GLUCOSE_ISOMERASE_3"/>
    <property type="match status" value="1"/>
</dbReference>
<dbReference type="HAMAP" id="MF_00493">
    <property type="entry name" value="Transaldolase_2"/>
    <property type="match status" value="1"/>
</dbReference>
<dbReference type="PROSITE" id="PS01054">
    <property type="entry name" value="TRANSALDOLASE_1"/>
    <property type="match status" value="1"/>
</dbReference>
<dbReference type="EC" id="2.2.1.2" evidence="5 11"/>
<dbReference type="Gene3D" id="3.20.20.70">
    <property type="entry name" value="Aldolase class I"/>
    <property type="match status" value="1"/>
</dbReference>
<keyword evidence="6 11" id="KW-0963">Cytoplasm</keyword>
<keyword evidence="9 11" id="KW-0704">Schiff base</keyword>
<dbReference type="GO" id="GO:0006096">
    <property type="term" value="P:glycolytic process"/>
    <property type="evidence" value="ECO:0007669"/>
    <property type="project" value="UniProtKB-UniPathway"/>
</dbReference>
<dbReference type="PRINTS" id="PR00662">
    <property type="entry name" value="G6PISOMERASE"/>
</dbReference>
<dbReference type="UniPathway" id="UPA00115">
    <property type="reaction ID" value="UER00414"/>
</dbReference>
<evidence type="ECO:0000256" key="5">
    <source>
        <dbReference type="ARBA" id="ARBA00013151"/>
    </source>
</evidence>
<evidence type="ECO:0000256" key="4">
    <source>
        <dbReference type="ARBA" id="ARBA00008426"/>
    </source>
</evidence>
<evidence type="ECO:0000256" key="10">
    <source>
        <dbReference type="ARBA" id="ARBA00048810"/>
    </source>
</evidence>
<dbReference type="GO" id="GO:0097367">
    <property type="term" value="F:carbohydrate derivative binding"/>
    <property type="evidence" value="ECO:0007669"/>
    <property type="project" value="InterPro"/>
</dbReference>
<protein>
    <recommendedName>
        <fullName evidence="5 11">Transaldolase</fullName>
        <ecNumber evidence="5 11">2.2.1.2</ecNumber>
    </recommendedName>
</protein>
<name>A0A139X888_9CYAN</name>
<evidence type="ECO:0000256" key="2">
    <source>
        <dbReference type="ARBA" id="ARBA00004496"/>
    </source>
</evidence>
<organism evidence="13 14">
    <name type="scientific">Scytonema hofmannii PCC 7110</name>
    <dbReference type="NCBI Taxonomy" id="128403"/>
    <lineage>
        <taxon>Bacteria</taxon>
        <taxon>Bacillati</taxon>
        <taxon>Cyanobacteriota</taxon>
        <taxon>Cyanophyceae</taxon>
        <taxon>Nostocales</taxon>
        <taxon>Scytonemataceae</taxon>
        <taxon>Scytonema</taxon>
    </lineage>
</organism>
<evidence type="ECO:0000256" key="7">
    <source>
        <dbReference type="ARBA" id="ARBA00022679"/>
    </source>
</evidence>
<comment type="subcellular location">
    <subcellularLocation>
        <location evidence="2 11">Cytoplasm</location>
    </subcellularLocation>
</comment>
<dbReference type="InterPro" id="IPR013785">
    <property type="entry name" value="Aldolase_TIM"/>
</dbReference>
<dbReference type="SUPFAM" id="SSF51569">
    <property type="entry name" value="Aldolase"/>
    <property type="match status" value="1"/>
</dbReference>
<evidence type="ECO:0000313" key="13">
    <source>
        <dbReference type="EMBL" id="KYC40900.1"/>
    </source>
</evidence>
<dbReference type="Pfam" id="PF00923">
    <property type="entry name" value="TAL_FSA"/>
    <property type="match status" value="1"/>
</dbReference>
<dbReference type="InterPro" id="IPR004732">
    <property type="entry name" value="Transaldolase_2"/>
</dbReference>
<reference evidence="13 14" key="1">
    <citation type="journal article" date="2013" name="Genome Biol. Evol.">
        <title>Genomes of Stigonematalean cyanobacteria (subsection V) and the evolution of oxygenic photosynthesis from prokaryotes to plastids.</title>
        <authorList>
            <person name="Dagan T."/>
            <person name="Roettger M."/>
            <person name="Stucken K."/>
            <person name="Landan G."/>
            <person name="Koch R."/>
            <person name="Major P."/>
            <person name="Gould S.B."/>
            <person name="Goremykin V.V."/>
            <person name="Rippka R."/>
            <person name="Tandeau de Marsac N."/>
            <person name="Gugger M."/>
            <person name="Lockhart P.J."/>
            <person name="Allen J.F."/>
            <person name="Brune I."/>
            <person name="Maus I."/>
            <person name="Puhler A."/>
            <person name="Martin W.F."/>
        </authorList>
    </citation>
    <scope>NUCLEOTIDE SEQUENCE [LARGE SCALE GENOMIC DNA]</scope>
    <source>
        <strain evidence="13 14">PCC 7110</strain>
    </source>
</reference>
<comment type="similarity">
    <text evidence="12">Belongs to the GPI family.</text>
</comment>
<gene>
    <name evidence="11" type="primary">tal</name>
    <name evidence="13" type="ORF">WA1_25110</name>
</gene>
<evidence type="ECO:0000313" key="14">
    <source>
        <dbReference type="Proteomes" id="UP000076925"/>
    </source>
</evidence>
<evidence type="ECO:0000256" key="12">
    <source>
        <dbReference type="RuleBase" id="RU000612"/>
    </source>
</evidence>
<evidence type="ECO:0000256" key="6">
    <source>
        <dbReference type="ARBA" id="ARBA00022490"/>
    </source>
</evidence>
<dbReference type="InterPro" id="IPR018225">
    <property type="entry name" value="Transaldolase_AS"/>
</dbReference>
<evidence type="ECO:0000256" key="11">
    <source>
        <dbReference type="HAMAP-Rule" id="MF_00493"/>
    </source>
</evidence>
<dbReference type="InterPro" id="IPR046348">
    <property type="entry name" value="SIS_dom_sf"/>
</dbReference>
<keyword evidence="12" id="KW-0312">Gluconeogenesis</keyword>
<dbReference type="NCBIfam" id="TIGR00876">
    <property type="entry name" value="tal_mycobact"/>
    <property type="match status" value="1"/>
</dbReference>
<dbReference type="GO" id="GO:0006098">
    <property type="term" value="P:pentose-phosphate shunt"/>
    <property type="evidence" value="ECO:0007669"/>
    <property type="project" value="UniProtKB-UniRule"/>
</dbReference>
<dbReference type="Proteomes" id="UP000076925">
    <property type="component" value="Unassembled WGS sequence"/>
</dbReference>
<dbReference type="RefSeq" id="WP_017739778.1">
    <property type="nucleotide sequence ID" value="NZ_KQ976354.1"/>
</dbReference>
<dbReference type="PANTHER" id="PTHR10683:SF31">
    <property type="entry name" value="TRANSALDOLASE"/>
    <property type="match status" value="1"/>
</dbReference>
<comment type="catalytic activity">
    <reaction evidence="10 11">
        <text>D-sedoheptulose 7-phosphate + D-glyceraldehyde 3-phosphate = D-erythrose 4-phosphate + beta-D-fructose 6-phosphate</text>
        <dbReference type="Rhea" id="RHEA:17053"/>
        <dbReference type="ChEBI" id="CHEBI:16897"/>
        <dbReference type="ChEBI" id="CHEBI:57483"/>
        <dbReference type="ChEBI" id="CHEBI:57634"/>
        <dbReference type="ChEBI" id="CHEBI:59776"/>
        <dbReference type="EC" id="2.2.1.2"/>
    </reaction>
</comment>
<sequence length="963" mass="105614">MQITLINAFKNATVNPLQTLQNYGQSVWLDYIRRSLITSGELQRLVDEDGLRGVTSNPAIFEKAIAGSTDYNDALIALEQQQDMDAMSLYEQLAISDIQDTADVLRPVYEQTKKRDGYVSLEVSPYLAHDTQGTIAEARRLWQVVGRENVMIKVPATPAGIPAIEQLISEGINVNVTLLFSQETYELVANAYISGLEAFAAQGGDVSKVASVASFFISRIDTAIDAIATARVKTATSASEEASLRTVIGKVAIANAKLTYQRYQEIYQSAQWQALAGKGAQTQRLLWASTSTKNPLYRDVLYVEELIGADTVNTIPPATFEAFRDRGQPRASLKEHLEEAHDIMETLSRVNISMQDVTKQLLTEGVQLFIEAFDKLLSAVEKKREAVLGTDLDRQSYYLPDDLAKSVQASLKDWLVNGKVRRLWAQDASLWTSTDENRWLGWLGITEDQLAHIDHLKKLAEEVKSEGFKHALLLGMGGSSLCPEVMKLTFGKILGYPELQVLDSTDPDQIKAVENKVDLTNTLFIVSSKSGGTLEPNIFKQYFFDRVQQVLGAEEASKRFIAITDPGSKLQQVAESDGFRDIFFGLPSIGGRYSALSHFGLVPAAIMGVDVAKFLDYTEEMVHSCAATVPASDNPGVVLGTILGVLANQGRDKVTLITSPGISDLGAWLEQLLAESTGKDGKGLIPIDQEPLGKPLVYGSDRLFVYVRLESDPDPNQDAAVDALEQAGQPIVRILIRDPYQLGQEFFRWEIATAVAGSIIGINAFNQPDVEASKIATRQLTSEYEQTGAFPAETPILAENGIQLFTDQKNAAALFEATGDRSLFGYLRAHLDRIQVSDYFALLAYVEMNDPHQAQLQAIRQAIRDAKQVATCLGFGPRFLHSTGQAYKGGPNTGVFLQITCDSTVDLPVPGQKYSFGVVKAAQARGDFQVLAERSRRALRVHLGSDVQTGLTTLQTAIKQVLL</sequence>
<dbReference type="GO" id="GO:0005737">
    <property type="term" value="C:cytoplasm"/>
    <property type="evidence" value="ECO:0007669"/>
    <property type="project" value="UniProtKB-SubCell"/>
</dbReference>
<comment type="function">
    <text evidence="1 11">Transaldolase is important for the balance of metabolites in the pentose-phosphate pathway.</text>
</comment>
<dbReference type="UniPathway" id="UPA00109">
    <property type="reaction ID" value="UER00181"/>
</dbReference>
<dbReference type="CDD" id="cd00955">
    <property type="entry name" value="Transaldolase_like"/>
    <property type="match status" value="1"/>
</dbReference>
<dbReference type="NCBIfam" id="NF002881">
    <property type="entry name" value="PRK03343.1"/>
    <property type="match status" value="1"/>
</dbReference>
<dbReference type="Gene3D" id="3.40.50.10490">
    <property type="entry name" value="Glucose-6-phosphate isomerase like protein, domain 1"/>
    <property type="match status" value="3"/>
</dbReference>
<evidence type="ECO:0000256" key="8">
    <source>
        <dbReference type="ARBA" id="ARBA00023126"/>
    </source>
</evidence>
<dbReference type="InterPro" id="IPR001672">
    <property type="entry name" value="G6P_Isomerase"/>
</dbReference>
<dbReference type="PROSITE" id="PS00958">
    <property type="entry name" value="TRANSALDOLASE_2"/>
    <property type="match status" value="1"/>
</dbReference>
<keyword evidence="12" id="KW-0413">Isomerase</keyword>
<comment type="pathway">
    <text evidence="3 11">Carbohydrate degradation; pentose phosphate pathway; D-glyceraldehyde 3-phosphate and beta-D-fructose 6-phosphate from D-ribose 5-phosphate and D-xylulose 5-phosphate (non-oxidative stage): step 2/3.</text>
</comment>
<dbReference type="PANTHER" id="PTHR10683">
    <property type="entry name" value="TRANSALDOLASE"/>
    <property type="match status" value="1"/>
</dbReference>
<dbReference type="CDD" id="cd05798">
    <property type="entry name" value="SIS_TAL_PGI"/>
    <property type="match status" value="1"/>
</dbReference>
<dbReference type="SUPFAM" id="SSF53697">
    <property type="entry name" value="SIS domain"/>
    <property type="match status" value="1"/>
</dbReference>
<dbReference type="InterPro" id="IPR001585">
    <property type="entry name" value="TAL/FSA"/>
</dbReference>
<feature type="active site" description="Schiff-base intermediate with substrate" evidence="11">
    <location>
        <position position="153"/>
    </location>
</feature>
<dbReference type="EMBL" id="ANNX02000026">
    <property type="protein sequence ID" value="KYC40900.1"/>
    <property type="molecule type" value="Genomic_DNA"/>
</dbReference>
<keyword evidence="14" id="KW-1185">Reference proteome</keyword>
<dbReference type="GO" id="GO:0006094">
    <property type="term" value="P:gluconeogenesis"/>
    <property type="evidence" value="ECO:0007669"/>
    <property type="project" value="UniProtKB-KW"/>
</dbReference>
<dbReference type="STRING" id="128403.WA1_25110"/>
<proteinExistence type="inferred from homology"/>
<comment type="caution">
    <text evidence="13">The sequence shown here is derived from an EMBL/GenBank/DDBJ whole genome shotgun (WGS) entry which is preliminary data.</text>
</comment>
<evidence type="ECO:0000256" key="3">
    <source>
        <dbReference type="ARBA" id="ARBA00004857"/>
    </source>
</evidence>
<keyword evidence="12" id="KW-0324">Glycolysis</keyword>
<evidence type="ECO:0000256" key="1">
    <source>
        <dbReference type="ARBA" id="ARBA00003518"/>
    </source>
</evidence>
<comment type="catalytic activity">
    <reaction evidence="12">
        <text>alpha-D-glucose 6-phosphate = beta-D-fructose 6-phosphate</text>
        <dbReference type="Rhea" id="RHEA:11816"/>
        <dbReference type="ChEBI" id="CHEBI:57634"/>
        <dbReference type="ChEBI" id="CHEBI:58225"/>
        <dbReference type="EC" id="5.3.1.9"/>
    </reaction>
</comment>